<gene>
    <name evidence="1" type="ORF">BDN72DRAFT_862201</name>
</gene>
<protein>
    <submittedName>
        <fullName evidence="1">Uncharacterized protein</fullName>
    </submittedName>
</protein>
<dbReference type="Proteomes" id="UP000308600">
    <property type="component" value="Unassembled WGS sequence"/>
</dbReference>
<accession>A0ACD3ABR0</accession>
<keyword evidence="2" id="KW-1185">Reference proteome</keyword>
<name>A0ACD3ABR0_9AGAR</name>
<dbReference type="EMBL" id="ML208529">
    <property type="protein sequence ID" value="TFK63323.1"/>
    <property type="molecule type" value="Genomic_DNA"/>
</dbReference>
<organism evidence="1 2">
    <name type="scientific">Pluteus cervinus</name>
    <dbReference type="NCBI Taxonomy" id="181527"/>
    <lineage>
        <taxon>Eukaryota</taxon>
        <taxon>Fungi</taxon>
        <taxon>Dikarya</taxon>
        <taxon>Basidiomycota</taxon>
        <taxon>Agaricomycotina</taxon>
        <taxon>Agaricomycetes</taxon>
        <taxon>Agaricomycetidae</taxon>
        <taxon>Agaricales</taxon>
        <taxon>Pluteineae</taxon>
        <taxon>Pluteaceae</taxon>
        <taxon>Pluteus</taxon>
    </lineage>
</organism>
<proteinExistence type="predicted"/>
<evidence type="ECO:0000313" key="1">
    <source>
        <dbReference type="EMBL" id="TFK63323.1"/>
    </source>
</evidence>
<reference evidence="1 2" key="1">
    <citation type="journal article" date="2019" name="Nat. Ecol. Evol.">
        <title>Megaphylogeny resolves global patterns of mushroom evolution.</title>
        <authorList>
            <person name="Varga T."/>
            <person name="Krizsan K."/>
            <person name="Foldi C."/>
            <person name="Dima B."/>
            <person name="Sanchez-Garcia M."/>
            <person name="Sanchez-Ramirez S."/>
            <person name="Szollosi G.J."/>
            <person name="Szarkandi J.G."/>
            <person name="Papp V."/>
            <person name="Albert L."/>
            <person name="Andreopoulos W."/>
            <person name="Angelini C."/>
            <person name="Antonin V."/>
            <person name="Barry K.W."/>
            <person name="Bougher N.L."/>
            <person name="Buchanan P."/>
            <person name="Buyck B."/>
            <person name="Bense V."/>
            <person name="Catcheside P."/>
            <person name="Chovatia M."/>
            <person name="Cooper J."/>
            <person name="Damon W."/>
            <person name="Desjardin D."/>
            <person name="Finy P."/>
            <person name="Geml J."/>
            <person name="Haridas S."/>
            <person name="Hughes K."/>
            <person name="Justo A."/>
            <person name="Karasinski D."/>
            <person name="Kautmanova I."/>
            <person name="Kiss B."/>
            <person name="Kocsube S."/>
            <person name="Kotiranta H."/>
            <person name="LaButti K.M."/>
            <person name="Lechner B.E."/>
            <person name="Liimatainen K."/>
            <person name="Lipzen A."/>
            <person name="Lukacs Z."/>
            <person name="Mihaltcheva S."/>
            <person name="Morgado L.N."/>
            <person name="Niskanen T."/>
            <person name="Noordeloos M.E."/>
            <person name="Ohm R.A."/>
            <person name="Ortiz-Santana B."/>
            <person name="Ovrebo C."/>
            <person name="Racz N."/>
            <person name="Riley R."/>
            <person name="Savchenko A."/>
            <person name="Shiryaev A."/>
            <person name="Soop K."/>
            <person name="Spirin V."/>
            <person name="Szebenyi C."/>
            <person name="Tomsovsky M."/>
            <person name="Tulloss R.E."/>
            <person name="Uehling J."/>
            <person name="Grigoriev I.V."/>
            <person name="Vagvolgyi C."/>
            <person name="Papp T."/>
            <person name="Martin F.M."/>
            <person name="Miettinen O."/>
            <person name="Hibbett D.S."/>
            <person name="Nagy L.G."/>
        </authorList>
    </citation>
    <scope>NUCLEOTIDE SEQUENCE [LARGE SCALE GENOMIC DNA]</scope>
    <source>
        <strain evidence="1 2">NL-1719</strain>
    </source>
</reference>
<sequence>MSSPDACNGELDPSQNPQLSAAPSTPPNPTEVAFSRLHELSSLSTLSPALSIQIPAQQTADQATALPGNQRIHPRSRSSSRRPLQRTYAVANLSLRSHNDLRTDNKPSIWVSILVNSAQGGGGHGRAHAVVELPPHLGFEEGFRLITGQMGINSIGAVLGYRFGTSLQHDWIRLSTAGEYRRMIRAALRRASSVQPILEITSLVSHSQRLPEFLTYLYSPCRPAGVSQVFVLPGAFLCEAMGLPAKTLQDKTTAHAPPTRAPFPMRHVFTHEETEMGTAVMRYTSQWEEQTNPPLCVTVSPCMYRQYQPQRDELNSSKERSQIIPLQPVFDNDWPPRQTLEQIENIPVPKIAEIQYMASPQEG</sequence>
<evidence type="ECO:0000313" key="2">
    <source>
        <dbReference type="Proteomes" id="UP000308600"/>
    </source>
</evidence>